<dbReference type="Gene3D" id="3.90.226.10">
    <property type="entry name" value="2-enoyl-CoA Hydratase, Chain A, domain 1"/>
    <property type="match status" value="1"/>
</dbReference>
<dbReference type="CDD" id="cd07563">
    <property type="entry name" value="Peptidase_S41_IRBP"/>
    <property type="match status" value="1"/>
</dbReference>
<sequence>MIERVRGRRAATFLFATTVALVTAAGPAVATGPPRAPLDGTWRMDGYGTLVSIGGGRLVTYDTTGVSCLKGLRDAPAVEGAPGTFRQGDDAAVRVELRGRDRAVLSFDDNVGHRSLRRIASLPAACGEEPAPGRVGRAENLRVFDVFWQTYAENYPFFAAKHVDWDAVRERYRPRAAAAATEDELFAVLQQMIEPLHDGHTGILNAGVTPPRHFGGHRPDVPTPSRDDLARLEKAVTAASGVPAEKWRRWGGEHAAVAYARLPDGTGLLRVTGFQNFTGRGFDADRALLDGALDEVFGPLAAGRRGLVLDLRVNGGGSDRLALHVAGRLTDRPYVAYLKHARNDPADPRRFTRAEPVRVTPHHGPVHTGPLAVLTGPLTVSAGETLTQALTGRPYPTARIGENTYGIFSDTLDRVLPNGWTFTLPNEEYLSAADGRTTYDGTGVPPTDRRPVFRPADLAQGRDPALTAARRWLSTAG</sequence>
<dbReference type="SUPFAM" id="SSF52096">
    <property type="entry name" value="ClpP/crotonase"/>
    <property type="match status" value="1"/>
</dbReference>
<accession>A0A919ED25</accession>
<dbReference type="PANTHER" id="PTHR11261">
    <property type="entry name" value="INTERPHOTORECEPTOR RETINOID-BINDING PROTEIN"/>
    <property type="match status" value="1"/>
</dbReference>
<keyword evidence="5" id="KW-1185">Reference proteome</keyword>
<organism evidence="4 5">
    <name type="scientific">Streptomyces mashuensis</name>
    <dbReference type="NCBI Taxonomy" id="33904"/>
    <lineage>
        <taxon>Bacteria</taxon>
        <taxon>Bacillati</taxon>
        <taxon>Actinomycetota</taxon>
        <taxon>Actinomycetes</taxon>
        <taxon>Kitasatosporales</taxon>
        <taxon>Streptomycetaceae</taxon>
        <taxon>Streptomyces</taxon>
    </lineage>
</organism>
<reference evidence="4" key="2">
    <citation type="submission" date="2020-09" db="EMBL/GenBank/DDBJ databases">
        <authorList>
            <person name="Sun Q."/>
            <person name="Ohkuma M."/>
        </authorList>
    </citation>
    <scope>NUCLEOTIDE SEQUENCE</scope>
    <source>
        <strain evidence="4">JCM 4059</strain>
    </source>
</reference>
<evidence type="ECO:0000313" key="5">
    <source>
        <dbReference type="Proteomes" id="UP000638313"/>
    </source>
</evidence>
<dbReference type="InterPro" id="IPR005151">
    <property type="entry name" value="Tail-specific_protease"/>
</dbReference>
<feature type="chain" id="PRO_5037298764" evidence="1">
    <location>
        <begin position="31"/>
        <end position="477"/>
    </location>
</feature>
<feature type="domain" description="Tricorn protease C1" evidence="3">
    <location>
        <begin position="138"/>
        <end position="193"/>
    </location>
</feature>
<dbReference type="Gene3D" id="3.30.750.44">
    <property type="match status" value="1"/>
</dbReference>
<dbReference type="AlphaFoldDB" id="A0A919ED25"/>
<dbReference type="EMBL" id="BNBD01000003">
    <property type="protein sequence ID" value="GHF41214.1"/>
    <property type="molecule type" value="Genomic_DNA"/>
</dbReference>
<dbReference type="Proteomes" id="UP000638313">
    <property type="component" value="Unassembled WGS sequence"/>
</dbReference>
<dbReference type="PANTHER" id="PTHR11261:SF3">
    <property type="entry name" value="RETINOL-BINDING PROTEIN 3"/>
    <property type="match status" value="1"/>
</dbReference>
<comment type="caution">
    <text evidence="4">The sequence shown here is derived from an EMBL/GenBank/DDBJ whole genome shotgun (WGS) entry which is preliminary data.</text>
</comment>
<dbReference type="InterPro" id="IPR028204">
    <property type="entry name" value="Tricorn_C1"/>
</dbReference>
<keyword evidence="1" id="KW-0732">Signal</keyword>
<feature type="domain" description="Tail specific protease" evidence="2">
    <location>
        <begin position="266"/>
        <end position="447"/>
    </location>
</feature>
<reference evidence="4" key="1">
    <citation type="journal article" date="2014" name="Int. J. Syst. Evol. Microbiol.">
        <title>Complete genome sequence of Corynebacterium casei LMG S-19264T (=DSM 44701T), isolated from a smear-ripened cheese.</title>
        <authorList>
            <consortium name="US DOE Joint Genome Institute (JGI-PGF)"/>
            <person name="Walter F."/>
            <person name="Albersmeier A."/>
            <person name="Kalinowski J."/>
            <person name="Ruckert C."/>
        </authorList>
    </citation>
    <scope>NUCLEOTIDE SEQUENCE</scope>
    <source>
        <strain evidence="4">JCM 4059</strain>
    </source>
</reference>
<dbReference type="InterPro" id="IPR029045">
    <property type="entry name" value="ClpP/crotonase-like_dom_sf"/>
</dbReference>
<dbReference type="GO" id="GO:0008236">
    <property type="term" value="F:serine-type peptidase activity"/>
    <property type="evidence" value="ECO:0007669"/>
    <property type="project" value="InterPro"/>
</dbReference>
<dbReference type="Pfam" id="PF03572">
    <property type="entry name" value="Peptidase_S41"/>
    <property type="match status" value="1"/>
</dbReference>
<feature type="signal peptide" evidence="1">
    <location>
        <begin position="1"/>
        <end position="30"/>
    </location>
</feature>
<gene>
    <name evidence="4" type="ORF">GCM10010218_23300</name>
</gene>
<dbReference type="RefSeq" id="WP_190129414.1">
    <property type="nucleotide sequence ID" value="NZ_BNBD01000003.1"/>
</dbReference>
<protein>
    <submittedName>
        <fullName evidence="4">Peptidase</fullName>
    </submittedName>
</protein>
<evidence type="ECO:0000259" key="2">
    <source>
        <dbReference type="Pfam" id="PF03572"/>
    </source>
</evidence>
<proteinExistence type="predicted"/>
<evidence type="ECO:0000313" key="4">
    <source>
        <dbReference type="EMBL" id="GHF41214.1"/>
    </source>
</evidence>
<dbReference type="Pfam" id="PF14684">
    <property type="entry name" value="Tricorn_C1"/>
    <property type="match status" value="1"/>
</dbReference>
<evidence type="ECO:0000256" key="1">
    <source>
        <dbReference type="SAM" id="SignalP"/>
    </source>
</evidence>
<evidence type="ECO:0000259" key="3">
    <source>
        <dbReference type="Pfam" id="PF14684"/>
    </source>
</evidence>
<name>A0A919ED25_9ACTN</name>
<dbReference type="GO" id="GO:0006508">
    <property type="term" value="P:proteolysis"/>
    <property type="evidence" value="ECO:0007669"/>
    <property type="project" value="InterPro"/>
</dbReference>